<dbReference type="Proteomes" id="UP000424671">
    <property type="component" value="Segment"/>
</dbReference>
<organism evidence="1 2">
    <name type="scientific">Roseobacter phage CRP-4</name>
    <dbReference type="NCBI Taxonomy" id="2559283"/>
    <lineage>
        <taxon>Viruses</taxon>
        <taxon>Duplodnaviria</taxon>
        <taxon>Heunggongvirae</taxon>
        <taxon>Uroviricota</taxon>
        <taxon>Caudoviricetes</taxon>
        <taxon>Zobellviridae</taxon>
        <taxon>Cobavirinae</taxon>
        <taxon>Veravirus</taxon>
    </lineage>
</organism>
<gene>
    <name evidence="1" type="ORF">CRP4_gp09</name>
</gene>
<proteinExistence type="predicted"/>
<name>A0A646QW27_9CAUD</name>
<sequence>MKLMFLLIWFYAIPEQDIRYHHLGTFDNETKCMTELRHASVLVNNKLETIACIEVQIDD</sequence>
<evidence type="ECO:0000313" key="2">
    <source>
        <dbReference type="Proteomes" id="UP000424671"/>
    </source>
</evidence>
<dbReference type="EMBL" id="MK613346">
    <property type="protein sequence ID" value="QBQ72618.1"/>
    <property type="molecule type" value="Genomic_DNA"/>
</dbReference>
<protein>
    <submittedName>
        <fullName evidence="1">Uncharacterized protein</fullName>
    </submittedName>
</protein>
<reference evidence="1 2" key="1">
    <citation type="journal article" date="2019" name="mSystems">
        <title>Diverse, abundant and novel viruses infecting the marine abundant Roseobacter RCA lineage.</title>
        <authorList>
            <person name="Zhang Z.F."/>
            <person name="Chen F."/>
            <person name="Chu X."/>
            <person name="Zhang H."/>
            <person name="Luo H.W."/>
            <person name="Zhai Z.Q."/>
            <person name="Yang M.Y."/>
            <person name="Zhao Y.L."/>
        </authorList>
    </citation>
    <scope>NUCLEOTIDE SEQUENCE [LARGE SCALE GENOMIC DNA]</scope>
</reference>
<accession>A0A646QW27</accession>
<evidence type="ECO:0000313" key="1">
    <source>
        <dbReference type="EMBL" id="QBQ72618.1"/>
    </source>
</evidence>